<dbReference type="SUPFAM" id="SSF52833">
    <property type="entry name" value="Thioredoxin-like"/>
    <property type="match status" value="1"/>
</dbReference>
<gene>
    <name evidence="7" type="ORF">SAMN06296008_10842</name>
</gene>
<dbReference type="PANTHER" id="PTHR42852">
    <property type="entry name" value="THIOL:DISULFIDE INTERCHANGE PROTEIN DSBE"/>
    <property type="match status" value="1"/>
</dbReference>
<comment type="subcellular location">
    <subcellularLocation>
        <location evidence="1">Cell envelope</location>
    </subcellularLocation>
</comment>
<dbReference type="GO" id="GO:0015036">
    <property type="term" value="F:disulfide oxidoreductase activity"/>
    <property type="evidence" value="ECO:0007669"/>
    <property type="project" value="UniProtKB-ARBA"/>
</dbReference>
<keyword evidence="2" id="KW-0201">Cytochrome c-type biogenesis</keyword>
<keyword evidence="5" id="KW-1133">Transmembrane helix</keyword>
<dbReference type="CDD" id="cd02966">
    <property type="entry name" value="TlpA_like_family"/>
    <property type="match status" value="1"/>
</dbReference>
<dbReference type="Gene3D" id="3.40.30.10">
    <property type="entry name" value="Glutaredoxin"/>
    <property type="match status" value="1"/>
</dbReference>
<reference evidence="7 8" key="1">
    <citation type="submission" date="2017-04" db="EMBL/GenBank/DDBJ databases">
        <authorList>
            <person name="Afonso C.L."/>
            <person name="Miller P.J."/>
            <person name="Scott M.A."/>
            <person name="Spackman E."/>
            <person name="Goraichik I."/>
            <person name="Dimitrov K.M."/>
            <person name="Suarez D.L."/>
            <person name="Swayne D.E."/>
        </authorList>
    </citation>
    <scope>NUCLEOTIDE SEQUENCE [LARGE SCALE GENOMIC DNA]</scope>
    <source>
        <strain evidence="7 8">VK13</strain>
    </source>
</reference>
<keyword evidence="5" id="KW-0812">Transmembrane</keyword>
<evidence type="ECO:0000313" key="7">
    <source>
        <dbReference type="EMBL" id="SMC57231.1"/>
    </source>
</evidence>
<dbReference type="PANTHER" id="PTHR42852:SF6">
    <property type="entry name" value="THIOL:DISULFIDE INTERCHANGE PROTEIN DSBE"/>
    <property type="match status" value="1"/>
</dbReference>
<evidence type="ECO:0000256" key="1">
    <source>
        <dbReference type="ARBA" id="ARBA00004196"/>
    </source>
</evidence>
<keyword evidence="5" id="KW-0472">Membrane</keyword>
<dbReference type="PROSITE" id="PS51352">
    <property type="entry name" value="THIOREDOXIN_2"/>
    <property type="match status" value="1"/>
</dbReference>
<evidence type="ECO:0000256" key="2">
    <source>
        <dbReference type="ARBA" id="ARBA00022748"/>
    </source>
</evidence>
<accession>A0A1W2A9Y5</accession>
<feature type="domain" description="Thioredoxin" evidence="6">
    <location>
        <begin position="48"/>
        <end position="194"/>
    </location>
</feature>
<dbReference type="Proteomes" id="UP000192708">
    <property type="component" value="Unassembled WGS sequence"/>
</dbReference>
<keyword evidence="7" id="KW-0413">Isomerase</keyword>
<dbReference type="InterPro" id="IPR017937">
    <property type="entry name" value="Thioredoxin_CS"/>
</dbReference>
<dbReference type="InterPro" id="IPR013766">
    <property type="entry name" value="Thioredoxin_domain"/>
</dbReference>
<dbReference type="Pfam" id="PF08534">
    <property type="entry name" value="Redoxin"/>
    <property type="match status" value="1"/>
</dbReference>
<feature type="transmembrane region" description="Helical" evidence="5">
    <location>
        <begin position="17"/>
        <end position="39"/>
    </location>
</feature>
<dbReference type="RefSeq" id="WP_234986961.1">
    <property type="nucleotide sequence ID" value="NZ_FWXJ01000008.1"/>
</dbReference>
<dbReference type="AlphaFoldDB" id="A0A1W2A9Y5"/>
<evidence type="ECO:0000313" key="8">
    <source>
        <dbReference type="Proteomes" id="UP000192708"/>
    </source>
</evidence>
<dbReference type="PROSITE" id="PS00194">
    <property type="entry name" value="THIOREDOXIN_1"/>
    <property type="match status" value="1"/>
</dbReference>
<keyword evidence="8" id="KW-1185">Reference proteome</keyword>
<dbReference type="GO" id="GO:0016853">
    <property type="term" value="F:isomerase activity"/>
    <property type="evidence" value="ECO:0007669"/>
    <property type="project" value="UniProtKB-KW"/>
</dbReference>
<dbReference type="InterPro" id="IPR036249">
    <property type="entry name" value="Thioredoxin-like_sf"/>
</dbReference>
<name>A0A1W2A9Y5_9BURK</name>
<dbReference type="EMBL" id="FWXJ01000008">
    <property type="protein sequence ID" value="SMC57231.1"/>
    <property type="molecule type" value="Genomic_DNA"/>
</dbReference>
<evidence type="ECO:0000259" key="6">
    <source>
        <dbReference type="PROSITE" id="PS51352"/>
    </source>
</evidence>
<dbReference type="InterPro" id="IPR050553">
    <property type="entry name" value="Thioredoxin_ResA/DsbE_sf"/>
</dbReference>
<evidence type="ECO:0000256" key="3">
    <source>
        <dbReference type="ARBA" id="ARBA00023157"/>
    </source>
</evidence>
<keyword evidence="4" id="KW-0676">Redox-active center</keyword>
<sequence length="194" mass="21325">MTEEINKKTALKKSFPLLLMLSLIGLGSLLLGSGASYWFSSQNAGVHPSSSQSALYQEFLDSSWKNVADEVVDTKAWKNKTLVINFWASWCPPCVEEMPMLSAFNQKIDANSIQMVGIGIDSPSNLRQFLEKTTVSYQVLMGGLEGSDWMKRLGNAQGALPYTIILSPEGKVLFTKLGKVSESELQSALLPKDK</sequence>
<dbReference type="STRING" id="1938817.SAMN06296008_10842"/>
<protein>
    <submittedName>
        <fullName evidence="7">Thiol-disulfide isomerase or thioredoxin</fullName>
    </submittedName>
</protein>
<proteinExistence type="predicted"/>
<evidence type="ECO:0000256" key="5">
    <source>
        <dbReference type="SAM" id="Phobius"/>
    </source>
</evidence>
<keyword evidence="3" id="KW-1015">Disulfide bond</keyword>
<evidence type="ECO:0000256" key="4">
    <source>
        <dbReference type="ARBA" id="ARBA00023284"/>
    </source>
</evidence>
<dbReference type="GO" id="GO:0030313">
    <property type="term" value="C:cell envelope"/>
    <property type="evidence" value="ECO:0007669"/>
    <property type="project" value="UniProtKB-SubCell"/>
</dbReference>
<dbReference type="GO" id="GO:0017004">
    <property type="term" value="P:cytochrome complex assembly"/>
    <property type="evidence" value="ECO:0007669"/>
    <property type="project" value="UniProtKB-KW"/>
</dbReference>
<dbReference type="InterPro" id="IPR013740">
    <property type="entry name" value="Redoxin"/>
</dbReference>
<organism evidence="7 8">
    <name type="scientific">Polynucleobacter kasalickyi</name>
    <dbReference type="NCBI Taxonomy" id="1938817"/>
    <lineage>
        <taxon>Bacteria</taxon>
        <taxon>Pseudomonadati</taxon>
        <taxon>Pseudomonadota</taxon>
        <taxon>Betaproteobacteria</taxon>
        <taxon>Burkholderiales</taxon>
        <taxon>Burkholderiaceae</taxon>
        <taxon>Polynucleobacter</taxon>
    </lineage>
</organism>